<evidence type="ECO:0008006" key="4">
    <source>
        <dbReference type="Google" id="ProtNLM"/>
    </source>
</evidence>
<organism evidence="2 3">
    <name type="scientific">Mucilaginibacter paludis DSM 18603</name>
    <dbReference type="NCBI Taxonomy" id="714943"/>
    <lineage>
        <taxon>Bacteria</taxon>
        <taxon>Pseudomonadati</taxon>
        <taxon>Bacteroidota</taxon>
        <taxon>Sphingobacteriia</taxon>
        <taxon>Sphingobacteriales</taxon>
        <taxon>Sphingobacteriaceae</taxon>
        <taxon>Mucilaginibacter</taxon>
    </lineage>
</organism>
<keyword evidence="3" id="KW-1185">Reference proteome</keyword>
<dbReference type="Proteomes" id="UP000002774">
    <property type="component" value="Chromosome"/>
</dbReference>
<sequence length="452" mass="52508">MTKFDQITVERWTTWQKIAFRITFLFFVIMAIPWNGFWYDNIFSLRLKTLEYRNLHVFCEYTPKFIEIKTESGHWGIASYVNWAIILLIAALGGLVWTFFDRKRQNFAVLSYWLRTLARYRAGVGILGYGFTKLFPTQMPYPSIGILHTDFINLTPQKIFWLSVGSVPWYESFTGFLELLAGVLLQFRKTSLYGSILLVAALGDIVFVNFAYDGEVHLFSTYLALFGLVVLAYDVPALYNLLIRERYTVPLHYYPAWSKSWRITRLGIKFITFAVFIGLFTFLMYQNFRYDAYKLPHNKGLAQTSGFYNVTEFRVNNKIIPYSPLDTVRWQDATFEKWATFTFKLNKPVQIDILGGGGRPKKDIDRRFEMAGVAGGRRFFTYHADTVNHILYLQNKNIPDTAQKLVFHYIRAGASRVILTGTNENRDSVYMVLDRSNKKSVLPESTLQAGNY</sequence>
<gene>
    <name evidence="2" type="ORF">Mucpa_4816</name>
</gene>
<feature type="transmembrane region" description="Helical" evidence="1">
    <location>
        <begin position="159"/>
        <end position="185"/>
    </location>
</feature>
<feature type="transmembrane region" description="Helical" evidence="1">
    <location>
        <begin position="80"/>
        <end position="100"/>
    </location>
</feature>
<keyword evidence="1" id="KW-0812">Transmembrane</keyword>
<proteinExistence type="predicted"/>
<accession>H1Y590</accession>
<dbReference type="RefSeq" id="WP_008509860.1">
    <property type="nucleotide sequence ID" value="NZ_CM001403.1"/>
</dbReference>
<protein>
    <recommendedName>
        <fullName evidence="4">DoxX family protein</fullName>
    </recommendedName>
</protein>
<dbReference type="OrthoDB" id="102112at2"/>
<keyword evidence="1" id="KW-1133">Transmembrane helix</keyword>
<dbReference type="AlphaFoldDB" id="H1Y590"/>
<reference evidence="2" key="1">
    <citation type="submission" date="2011-09" db="EMBL/GenBank/DDBJ databases">
        <title>The permanent draft genome of Mucilaginibacter paludis DSM 18603.</title>
        <authorList>
            <consortium name="US DOE Joint Genome Institute (JGI-PGF)"/>
            <person name="Lucas S."/>
            <person name="Han J."/>
            <person name="Lapidus A."/>
            <person name="Bruce D."/>
            <person name="Goodwin L."/>
            <person name="Pitluck S."/>
            <person name="Peters L."/>
            <person name="Kyrpides N."/>
            <person name="Mavromatis K."/>
            <person name="Ivanova N."/>
            <person name="Mikhailova N."/>
            <person name="Held B."/>
            <person name="Detter J.C."/>
            <person name="Tapia R."/>
            <person name="Han C."/>
            <person name="Land M."/>
            <person name="Hauser L."/>
            <person name="Markowitz V."/>
            <person name="Cheng J.-F."/>
            <person name="Hugenholtz P."/>
            <person name="Woyke T."/>
            <person name="Wu D."/>
            <person name="Tindall B."/>
            <person name="Brambilla E."/>
            <person name="Klenk H.-P."/>
            <person name="Eisen J.A."/>
        </authorList>
    </citation>
    <scope>NUCLEOTIDE SEQUENCE [LARGE SCALE GENOMIC DNA]</scope>
    <source>
        <strain evidence="2">DSM 18603</strain>
    </source>
</reference>
<keyword evidence="1" id="KW-0472">Membrane</keyword>
<feature type="transmembrane region" description="Helical" evidence="1">
    <location>
        <begin position="192"/>
        <end position="212"/>
    </location>
</feature>
<evidence type="ECO:0000313" key="3">
    <source>
        <dbReference type="Proteomes" id="UP000002774"/>
    </source>
</evidence>
<feature type="transmembrane region" description="Helical" evidence="1">
    <location>
        <begin position="20"/>
        <end position="39"/>
    </location>
</feature>
<evidence type="ECO:0000313" key="2">
    <source>
        <dbReference type="EMBL" id="EHQ28901.1"/>
    </source>
</evidence>
<feature type="transmembrane region" description="Helical" evidence="1">
    <location>
        <begin position="218"/>
        <end position="242"/>
    </location>
</feature>
<name>H1Y590_9SPHI</name>
<dbReference type="HOGENOM" id="CLU_034653_0_0_10"/>
<feature type="transmembrane region" description="Helical" evidence="1">
    <location>
        <begin position="112"/>
        <end position="131"/>
    </location>
</feature>
<dbReference type="EMBL" id="CM001403">
    <property type="protein sequence ID" value="EHQ28901.1"/>
    <property type="molecule type" value="Genomic_DNA"/>
</dbReference>
<dbReference type="eggNOG" id="ENOG502Z815">
    <property type="taxonomic scope" value="Bacteria"/>
</dbReference>
<evidence type="ECO:0000256" key="1">
    <source>
        <dbReference type="SAM" id="Phobius"/>
    </source>
</evidence>
<feature type="transmembrane region" description="Helical" evidence="1">
    <location>
        <begin position="263"/>
        <end position="285"/>
    </location>
</feature>
<dbReference type="STRING" id="714943.Mucpa_4816"/>